<protein>
    <submittedName>
        <fullName evidence="2">Uncharacterized protein</fullName>
    </submittedName>
</protein>
<keyword evidence="3" id="KW-1185">Reference proteome</keyword>
<dbReference type="Proteomes" id="UP001500556">
    <property type="component" value="Unassembled WGS sequence"/>
</dbReference>
<name>A0ABP8Y917_9MICO</name>
<sequence length="88" mass="9589">MSDIERSRIRKEAADSVTSRTPQESDQAVDTALRRYLGIAMFDALRRRKDARRTETSPAGTTVEDTAKGPAKGTAKGAATTRKQGPRP</sequence>
<feature type="region of interest" description="Disordered" evidence="1">
    <location>
        <begin position="1"/>
        <end position="29"/>
    </location>
</feature>
<dbReference type="EMBL" id="BAABLO010000010">
    <property type="protein sequence ID" value="GAA4723599.1"/>
    <property type="molecule type" value="Genomic_DNA"/>
</dbReference>
<comment type="caution">
    <text evidence="2">The sequence shown here is derived from an EMBL/GenBank/DDBJ whole genome shotgun (WGS) entry which is preliminary data.</text>
</comment>
<feature type="region of interest" description="Disordered" evidence="1">
    <location>
        <begin position="45"/>
        <end position="88"/>
    </location>
</feature>
<feature type="compositionally biased region" description="Basic and acidic residues" evidence="1">
    <location>
        <begin position="1"/>
        <end position="14"/>
    </location>
</feature>
<feature type="compositionally biased region" description="Low complexity" evidence="1">
    <location>
        <begin position="68"/>
        <end position="88"/>
    </location>
</feature>
<proteinExistence type="predicted"/>
<organism evidence="2 3">
    <name type="scientific">Pedococcus ginsenosidimutans</name>
    <dbReference type="NCBI Taxonomy" id="490570"/>
    <lineage>
        <taxon>Bacteria</taxon>
        <taxon>Bacillati</taxon>
        <taxon>Actinomycetota</taxon>
        <taxon>Actinomycetes</taxon>
        <taxon>Micrococcales</taxon>
        <taxon>Intrasporangiaceae</taxon>
        <taxon>Pedococcus</taxon>
    </lineage>
</organism>
<evidence type="ECO:0000313" key="3">
    <source>
        <dbReference type="Proteomes" id="UP001500556"/>
    </source>
</evidence>
<evidence type="ECO:0000313" key="2">
    <source>
        <dbReference type="EMBL" id="GAA4723599.1"/>
    </source>
</evidence>
<gene>
    <name evidence="2" type="ORF">GCM10025782_21980</name>
</gene>
<dbReference type="RefSeq" id="WP_345503277.1">
    <property type="nucleotide sequence ID" value="NZ_BAABLO010000010.1"/>
</dbReference>
<accession>A0ABP8Y917</accession>
<reference evidence="3" key="1">
    <citation type="journal article" date="2019" name="Int. J. Syst. Evol. Microbiol.">
        <title>The Global Catalogue of Microorganisms (GCM) 10K type strain sequencing project: providing services to taxonomists for standard genome sequencing and annotation.</title>
        <authorList>
            <consortium name="The Broad Institute Genomics Platform"/>
            <consortium name="The Broad Institute Genome Sequencing Center for Infectious Disease"/>
            <person name="Wu L."/>
            <person name="Ma J."/>
        </authorList>
    </citation>
    <scope>NUCLEOTIDE SEQUENCE [LARGE SCALE GENOMIC DNA]</scope>
    <source>
        <strain evidence="3">JCM 18961</strain>
    </source>
</reference>
<feature type="compositionally biased region" description="Polar residues" evidence="1">
    <location>
        <begin position="16"/>
        <end position="28"/>
    </location>
</feature>
<evidence type="ECO:0000256" key="1">
    <source>
        <dbReference type="SAM" id="MobiDB-lite"/>
    </source>
</evidence>